<proteinExistence type="predicted"/>
<sequence length="528" mass="57417">MRFFIKNKLWVLGVLSASLFACVKDIQLKTIEPQIAVPLAYGRIDVTDMLASQDTSDLIQADPSGLMALIYDANVFRMKGSDLIKIPNSQSEVTINSPITRSAAQFPEGSSAGFNGSSQQTFSLGNVELNKLVGKGGLLNLTVFSTFANDVTVTLEIPNATKNGTPLSVELIIPSTDNSSKFKQKTVSLEGYEFLFAANNGMDFNYTTTINSRGNAVEATDELRISFAFNNIRFSRLELNSADESFDLPPAEIDLKLFRNSAAFADVIDFEFFDPEVELTFINGFVLGSEIVFDSLLAIGTNDGSRDEIFLNGGVNSFTIKNPSQIGDTAQTIIKINKNNSNIGQILTPEKQIVKYDFTFNTLTSVSPAVITDNAELAVDGFIKLPLRGFAEGWTIANTLSLDGSIIEESVVSGEILLNLKNQFPFEADLQLYTVSNGNITDSLILGDPTILAAGDINQQTGKASVKESIRSIKVSASQMENLRNSDSIRMEATIRTSDAENNTQVAIYKEYFMEVSIGLAASISVNN</sequence>
<keyword evidence="1" id="KW-0732">Signal</keyword>
<gene>
    <name evidence="2" type="ORF">FRX97_08475</name>
</gene>
<evidence type="ECO:0000313" key="3">
    <source>
        <dbReference type="Proteomes" id="UP000321168"/>
    </source>
</evidence>
<name>A0A5C6V4G8_9FLAO</name>
<dbReference type="AlphaFoldDB" id="A0A5C6V4G8"/>
<evidence type="ECO:0000313" key="2">
    <source>
        <dbReference type="EMBL" id="TXC78355.1"/>
    </source>
</evidence>
<keyword evidence="3" id="KW-1185">Reference proteome</keyword>
<dbReference type="PROSITE" id="PS51257">
    <property type="entry name" value="PROKAR_LIPOPROTEIN"/>
    <property type="match status" value="1"/>
</dbReference>
<protein>
    <submittedName>
        <fullName evidence="2">Uncharacterized protein</fullName>
    </submittedName>
</protein>
<comment type="caution">
    <text evidence="2">The sequence shown here is derived from an EMBL/GenBank/DDBJ whole genome shotgun (WGS) entry which is preliminary data.</text>
</comment>
<dbReference type="Proteomes" id="UP000321168">
    <property type="component" value="Unassembled WGS sequence"/>
</dbReference>
<dbReference type="EMBL" id="VORB01000007">
    <property type="protein sequence ID" value="TXC78355.1"/>
    <property type="molecule type" value="Genomic_DNA"/>
</dbReference>
<accession>A0A5C6V4G8</accession>
<feature type="chain" id="PRO_5022913763" evidence="1">
    <location>
        <begin position="24"/>
        <end position="528"/>
    </location>
</feature>
<organism evidence="2 3">
    <name type="scientific">Luteibaculum oceani</name>
    <dbReference type="NCBI Taxonomy" id="1294296"/>
    <lineage>
        <taxon>Bacteria</taxon>
        <taxon>Pseudomonadati</taxon>
        <taxon>Bacteroidota</taxon>
        <taxon>Flavobacteriia</taxon>
        <taxon>Flavobacteriales</taxon>
        <taxon>Luteibaculaceae</taxon>
        <taxon>Luteibaculum</taxon>
    </lineage>
</organism>
<feature type="signal peptide" evidence="1">
    <location>
        <begin position="1"/>
        <end position="23"/>
    </location>
</feature>
<reference evidence="2 3" key="1">
    <citation type="submission" date="2019-08" db="EMBL/GenBank/DDBJ databases">
        <title>Genome of Luteibaculum oceani JCM 18817.</title>
        <authorList>
            <person name="Bowman J.P."/>
        </authorList>
    </citation>
    <scope>NUCLEOTIDE SEQUENCE [LARGE SCALE GENOMIC DNA]</scope>
    <source>
        <strain evidence="2 3">JCM 18817</strain>
    </source>
</reference>
<evidence type="ECO:0000256" key="1">
    <source>
        <dbReference type="SAM" id="SignalP"/>
    </source>
</evidence>
<dbReference type="RefSeq" id="WP_147014777.1">
    <property type="nucleotide sequence ID" value="NZ_VORB01000007.1"/>
</dbReference>